<name>K2N5Q3_9HYPH</name>
<comment type="caution">
    <text evidence="2">The sequence shown here is derived from an EMBL/GenBank/DDBJ whole genome shotgun (WGS) entry which is preliminary data.</text>
</comment>
<dbReference type="InterPro" id="IPR018725">
    <property type="entry name" value="DUF2259_secreted"/>
</dbReference>
<dbReference type="Proteomes" id="UP000007374">
    <property type="component" value="Unassembled WGS sequence"/>
</dbReference>
<dbReference type="eggNOG" id="COG5497">
    <property type="taxonomic scope" value="Bacteria"/>
</dbReference>
<feature type="chain" id="PRO_5003861826" description="Secreted protein" evidence="1">
    <location>
        <begin position="28"/>
        <end position="246"/>
    </location>
</feature>
<feature type="signal peptide" evidence="1">
    <location>
        <begin position="1"/>
        <end position="27"/>
    </location>
</feature>
<keyword evidence="1" id="KW-0732">Signal</keyword>
<dbReference type="PATRIC" id="fig|1231190.3.peg.1862"/>
<keyword evidence="3" id="KW-1185">Reference proteome</keyword>
<evidence type="ECO:0000256" key="1">
    <source>
        <dbReference type="SAM" id="SignalP"/>
    </source>
</evidence>
<proteinExistence type="predicted"/>
<evidence type="ECO:0008006" key="4">
    <source>
        <dbReference type="Google" id="ProtNLM"/>
    </source>
</evidence>
<organism evidence="2 3">
    <name type="scientific">Nitratireductor indicus C115</name>
    <dbReference type="NCBI Taxonomy" id="1231190"/>
    <lineage>
        <taxon>Bacteria</taxon>
        <taxon>Pseudomonadati</taxon>
        <taxon>Pseudomonadota</taxon>
        <taxon>Alphaproteobacteria</taxon>
        <taxon>Hyphomicrobiales</taxon>
        <taxon>Phyllobacteriaceae</taxon>
        <taxon>Nitratireductor</taxon>
    </lineage>
</organism>
<accession>K2N5Q3</accession>
<evidence type="ECO:0000313" key="3">
    <source>
        <dbReference type="Proteomes" id="UP000007374"/>
    </source>
</evidence>
<dbReference type="EMBL" id="AMSI01000005">
    <property type="protein sequence ID" value="EKF42773.1"/>
    <property type="molecule type" value="Genomic_DNA"/>
</dbReference>
<dbReference type="STRING" id="721133.SAMN05216176_103158"/>
<dbReference type="Pfam" id="PF10016">
    <property type="entry name" value="DUF2259"/>
    <property type="match status" value="1"/>
</dbReference>
<dbReference type="RefSeq" id="WP_009450111.1">
    <property type="nucleotide sequence ID" value="NZ_AMSI01000005.1"/>
</dbReference>
<gene>
    <name evidence="2" type="ORF">NA8A_08899</name>
</gene>
<dbReference type="AlphaFoldDB" id="K2N5Q3"/>
<dbReference type="OrthoDB" id="65722at2"/>
<evidence type="ECO:0000313" key="2">
    <source>
        <dbReference type="EMBL" id="EKF42773.1"/>
    </source>
</evidence>
<protein>
    <recommendedName>
        <fullName evidence="4">Secreted protein</fullName>
    </recommendedName>
</protein>
<reference evidence="2 3" key="1">
    <citation type="journal article" date="2012" name="J. Bacteriol.">
        <title>Genome Sequence of Nitratireductor indicus Type Strain C115.</title>
        <authorList>
            <person name="Lai Q."/>
            <person name="Li G."/>
            <person name="Yu Z."/>
            <person name="Shao Z."/>
        </authorList>
    </citation>
    <scope>NUCLEOTIDE SEQUENCE [LARGE SCALE GENOMIC DNA]</scope>
    <source>
        <strain evidence="2 3">C115</strain>
    </source>
</reference>
<sequence>MKAFFRLVRSSLGAIFGLLCLAASGHAGDTANVDILGFSADGAVFAFEEYGVQDGSGFPYANRYYVDTANDTFLPGTPVRVRIDQDGASVNDARAQARTKGQSIIGDAILAEHHGFRAGWNAVTELSADPFRLSVNPRPVFPAIDAALEFRLEELPMPDGAQCHGMGEARGFRLTRIATVSGATTKTIHEDGSIPSSRGCPLGYRLAGIQTFYPEGGAPVFAVLIAIRNLGFEGPDHRFIAVTGKL</sequence>